<accession>A0A1D6QJ82</accession>
<evidence type="ECO:0000313" key="1">
    <source>
        <dbReference type="EMBL" id="AQK57892.1"/>
    </source>
</evidence>
<proteinExistence type="predicted"/>
<dbReference type="AlphaFoldDB" id="A0A1D6QJ82"/>
<reference evidence="1" key="1">
    <citation type="submission" date="2015-12" db="EMBL/GenBank/DDBJ databases">
        <title>Update maize B73 reference genome by single molecule sequencing technologies.</title>
        <authorList>
            <consortium name="Maize Genome Sequencing Project"/>
            <person name="Ware D."/>
        </authorList>
    </citation>
    <scope>NUCLEOTIDE SEQUENCE</scope>
    <source>
        <tissue evidence="1">Seedling</tissue>
    </source>
</reference>
<gene>
    <name evidence="1" type="ORF">ZEAMMB73_Zm00001d052726</name>
</gene>
<sequence length="47" mass="5135">MVESRLGVDAPKVEVRFERLTVEADVRVGRRAVPTLLNAAINAAQES</sequence>
<dbReference type="EMBL" id="CM000780">
    <property type="protein sequence ID" value="AQK57892.1"/>
    <property type="molecule type" value="Genomic_DNA"/>
</dbReference>
<organism evidence="1">
    <name type="scientific">Zea mays</name>
    <name type="common">Maize</name>
    <dbReference type="NCBI Taxonomy" id="4577"/>
    <lineage>
        <taxon>Eukaryota</taxon>
        <taxon>Viridiplantae</taxon>
        <taxon>Streptophyta</taxon>
        <taxon>Embryophyta</taxon>
        <taxon>Tracheophyta</taxon>
        <taxon>Spermatophyta</taxon>
        <taxon>Magnoliopsida</taxon>
        <taxon>Liliopsida</taxon>
        <taxon>Poales</taxon>
        <taxon>Poaceae</taxon>
        <taxon>PACMAD clade</taxon>
        <taxon>Panicoideae</taxon>
        <taxon>Andropogonodae</taxon>
        <taxon>Andropogoneae</taxon>
        <taxon>Tripsacinae</taxon>
        <taxon>Zea</taxon>
    </lineage>
</organism>
<name>A0A1D6QJ82_MAIZE</name>
<protein>
    <submittedName>
        <fullName evidence="1">ABC transporter G family member 34</fullName>
    </submittedName>
</protein>